<comment type="caution">
    <text evidence="1">The sequence shown here is derived from an EMBL/GenBank/DDBJ whole genome shotgun (WGS) entry which is preliminary data.</text>
</comment>
<dbReference type="AlphaFoldDB" id="A0A426ZZX7"/>
<sequence length="76" mass="8470">MRPHRGGPSKSTRRSRDGITLERSQGSLGHLESVLQRFFFTFTRCSITVRKKDSILSTACLLLPSFFLAADVLSSP</sequence>
<name>A0A426ZZX7_ENSVE</name>
<dbReference type="EMBL" id="AMZH03004312">
    <property type="protein sequence ID" value="RRT69530.1"/>
    <property type="molecule type" value="Genomic_DNA"/>
</dbReference>
<dbReference type="Proteomes" id="UP000287651">
    <property type="component" value="Unassembled WGS sequence"/>
</dbReference>
<gene>
    <name evidence="1" type="ORF">B296_00028548</name>
</gene>
<evidence type="ECO:0000313" key="2">
    <source>
        <dbReference type="Proteomes" id="UP000287651"/>
    </source>
</evidence>
<protein>
    <submittedName>
        <fullName evidence="1">Uncharacterized protein</fullName>
    </submittedName>
</protein>
<reference evidence="1 2" key="1">
    <citation type="journal article" date="2014" name="Agronomy (Basel)">
        <title>A Draft Genome Sequence for Ensete ventricosum, the Drought-Tolerant Tree Against Hunger.</title>
        <authorList>
            <person name="Harrison J."/>
            <person name="Moore K.A."/>
            <person name="Paszkiewicz K."/>
            <person name="Jones T."/>
            <person name="Grant M."/>
            <person name="Ambacheew D."/>
            <person name="Muzemil S."/>
            <person name="Studholme D.J."/>
        </authorList>
    </citation>
    <scope>NUCLEOTIDE SEQUENCE [LARGE SCALE GENOMIC DNA]</scope>
</reference>
<organism evidence="1 2">
    <name type="scientific">Ensete ventricosum</name>
    <name type="common">Abyssinian banana</name>
    <name type="synonym">Musa ensete</name>
    <dbReference type="NCBI Taxonomy" id="4639"/>
    <lineage>
        <taxon>Eukaryota</taxon>
        <taxon>Viridiplantae</taxon>
        <taxon>Streptophyta</taxon>
        <taxon>Embryophyta</taxon>
        <taxon>Tracheophyta</taxon>
        <taxon>Spermatophyta</taxon>
        <taxon>Magnoliopsida</taxon>
        <taxon>Liliopsida</taxon>
        <taxon>Zingiberales</taxon>
        <taxon>Musaceae</taxon>
        <taxon>Ensete</taxon>
    </lineage>
</organism>
<evidence type="ECO:0000313" key="1">
    <source>
        <dbReference type="EMBL" id="RRT69530.1"/>
    </source>
</evidence>
<proteinExistence type="predicted"/>
<accession>A0A426ZZX7</accession>